<dbReference type="Proteomes" id="UP000193944">
    <property type="component" value="Unassembled WGS sequence"/>
</dbReference>
<evidence type="ECO:0000256" key="8">
    <source>
        <dbReference type="SAM" id="MobiDB-lite"/>
    </source>
</evidence>
<dbReference type="Gene3D" id="1.10.1380.10">
    <property type="entry name" value="Neutral endopeptidase , domain2"/>
    <property type="match status" value="1"/>
</dbReference>
<dbReference type="InterPro" id="IPR024079">
    <property type="entry name" value="MetalloPept_cat_dom_sf"/>
</dbReference>
<keyword evidence="3" id="KW-0645">Protease</keyword>
<dbReference type="Pfam" id="PF05649">
    <property type="entry name" value="Peptidase_M13_N"/>
    <property type="match status" value="1"/>
</dbReference>
<keyword evidence="5" id="KW-0378">Hydrolase</keyword>
<dbReference type="InterPro" id="IPR018497">
    <property type="entry name" value="Peptidase_M13_C"/>
</dbReference>
<evidence type="ECO:0000256" key="6">
    <source>
        <dbReference type="ARBA" id="ARBA00022833"/>
    </source>
</evidence>
<dbReference type="InterPro" id="IPR000718">
    <property type="entry name" value="Peptidase_M13"/>
</dbReference>
<name>A0A1Y1WSH9_9FUNG</name>
<keyword evidence="6" id="KW-0862">Zinc</keyword>
<protein>
    <submittedName>
        <fullName evidence="11">Zincin</fullName>
    </submittedName>
</protein>
<reference evidence="11 12" key="2">
    <citation type="submission" date="2016-08" db="EMBL/GenBank/DDBJ databases">
        <title>Pervasive Adenine N6-methylation of Active Genes in Fungi.</title>
        <authorList>
            <consortium name="DOE Joint Genome Institute"/>
            <person name="Mondo S.J."/>
            <person name="Dannebaum R.O."/>
            <person name="Kuo R.C."/>
            <person name="Labutti K."/>
            <person name="Haridas S."/>
            <person name="Kuo A."/>
            <person name="Salamov A."/>
            <person name="Ahrendt S.R."/>
            <person name="Lipzen A."/>
            <person name="Sullivan W."/>
            <person name="Andreopoulos W.B."/>
            <person name="Clum A."/>
            <person name="Lindquist E."/>
            <person name="Daum C."/>
            <person name="Ramamoorthy G.K."/>
            <person name="Gryganskyi A."/>
            <person name="Culley D."/>
            <person name="Magnuson J.K."/>
            <person name="James T.Y."/>
            <person name="O'Malley M.A."/>
            <person name="Stajich J.E."/>
            <person name="Spatafora J.W."/>
            <person name="Visel A."/>
            <person name="Grigoriev I.V."/>
        </authorList>
    </citation>
    <scope>NUCLEOTIDE SEQUENCE [LARGE SCALE GENOMIC DNA]</scope>
    <source>
        <strain evidence="11 12">S4</strain>
    </source>
</reference>
<sequence length="440" mass="50454">MNGTSLGQSPPDQNSLGQNPIDQNPLGQNPLDQNPLGQNPLGQNPLGQNPLDQNPLGQSSPNQNSLGQNPLEQSSIGKRFFKNLQKREDIQSEKIENTEYEYAICSNSIETIMSKAISKYYIQKSFTEKTRNEAKEMVENIKEAMINRIQKIEWLDDETREYTIQKVSKMKEIIGYSDDIMDPKKLYQLYENIEINNYFDFLITKSVSEFGLALKYIDRNEWTKLYPHSVGAYYDFYANTINIPAGILQNPFYSIDEQDYINYGLGGIVIGHELTHAFDNTGRFYDAEGNYNNWWTDNDDKEFNEYSQCFIDEYNAITYESNNKKVNIDGEKTLGENLADNGGMFRAYEAWQLSLLKNPERAAKRNKKLPGFENYTIDQLFYIAYGQSHCSSSQKYNPYDSHAPGIGRVNGVVVNSKHFAETFNCPTTSAMNPENKCIIW</sequence>
<dbReference type="InterPro" id="IPR042089">
    <property type="entry name" value="Peptidase_M13_dom_2"/>
</dbReference>
<dbReference type="OrthoDB" id="6475849at2759"/>
<keyword evidence="7" id="KW-0482">Metalloprotease</keyword>
<comment type="similarity">
    <text evidence="2">Belongs to the peptidase M13 family.</text>
</comment>
<feature type="region of interest" description="Disordered" evidence="8">
    <location>
        <begin position="1"/>
        <end position="71"/>
    </location>
</feature>
<feature type="domain" description="Peptidase M13 C-terminal" evidence="9">
    <location>
        <begin position="232"/>
        <end position="437"/>
    </location>
</feature>
<dbReference type="PANTHER" id="PTHR11733:SF167">
    <property type="entry name" value="FI17812P1-RELATED"/>
    <property type="match status" value="1"/>
</dbReference>
<dbReference type="Pfam" id="PF01431">
    <property type="entry name" value="Peptidase_M13"/>
    <property type="match status" value="1"/>
</dbReference>
<dbReference type="AlphaFoldDB" id="A0A1Y1WSH9"/>
<dbReference type="InterPro" id="IPR008753">
    <property type="entry name" value="Peptidase_M13_N"/>
</dbReference>
<evidence type="ECO:0000256" key="4">
    <source>
        <dbReference type="ARBA" id="ARBA00022723"/>
    </source>
</evidence>
<dbReference type="GO" id="GO:0005886">
    <property type="term" value="C:plasma membrane"/>
    <property type="evidence" value="ECO:0007669"/>
    <property type="project" value="TreeGrafter"/>
</dbReference>
<evidence type="ECO:0000259" key="10">
    <source>
        <dbReference type="Pfam" id="PF05649"/>
    </source>
</evidence>
<evidence type="ECO:0000313" key="12">
    <source>
        <dbReference type="Proteomes" id="UP000193944"/>
    </source>
</evidence>
<reference evidence="11 12" key="1">
    <citation type="submission" date="2016-08" db="EMBL/GenBank/DDBJ databases">
        <title>A Parts List for Fungal Cellulosomes Revealed by Comparative Genomics.</title>
        <authorList>
            <consortium name="DOE Joint Genome Institute"/>
            <person name="Haitjema C.H."/>
            <person name="Gilmore S.P."/>
            <person name="Henske J.K."/>
            <person name="Solomon K.V."/>
            <person name="De Groot R."/>
            <person name="Kuo A."/>
            <person name="Mondo S.J."/>
            <person name="Salamov A.A."/>
            <person name="Labutti K."/>
            <person name="Zhao Z."/>
            <person name="Chiniquy J."/>
            <person name="Barry K."/>
            <person name="Brewer H.M."/>
            <person name="Purvine S.O."/>
            <person name="Wright A.T."/>
            <person name="Boxma B."/>
            <person name="Van Alen T."/>
            <person name="Hackstein J.H."/>
            <person name="Baker S.E."/>
            <person name="Grigoriev I.V."/>
            <person name="O'Malley M.A."/>
        </authorList>
    </citation>
    <scope>NUCLEOTIDE SEQUENCE [LARGE SCALE GENOMIC DNA]</scope>
    <source>
        <strain evidence="11 12">S4</strain>
    </source>
</reference>
<dbReference type="SUPFAM" id="SSF55486">
    <property type="entry name" value="Metalloproteases ('zincins'), catalytic domain"/>
    <property type="match status" value="1"/>
</dbReference>
<evidence type="ECO:0000256" key="2">
    <source>
        <dbReference type="ARBA" id="ARBA00007357"/>
    </source>
</evidence>
<dbReference type="EMBL" id="MCFG01000304">
    <property type="protein sequence ID" value="ORX76355.1"/>
    <property type="molecule type" value="Genomic_DNA"/>
</dbReference>
<evidence type="ECO:0000313" key="11">
    <source>
        <dbReference type="EMBL" id="ORX76355.1"/>
    </source>
</evidence>
<dbReference type="PRINTS" id="PR00786">
    <property type="entry name" value="NEPRILYSIN"/>
</dbReference>
<dbReference type="Gene3D" id="3.40.390.10">
    <property type="entry name" value="Collagenase (Catalytic Domain)"/>
    <property type="match status" value="1"/>
</dbReference>
<dbReference type="GO" id="GO:0004222">
    <property type="term" value="F:metalloendopeptidase activity"/>
    <property type="evidence" value="ECO:0007669"/>
    <property type="project" value="InterPro"/>
</dbReference>
<feature type="domain" description="Peptidase M13 N-terminal" evidence="10">
    <location>
        <begin position="97"/>
        <end position="176"/>
    </location>
</feature>
<evidence type="ECO:0000256" key="3">
    <source>
        <dbReference type="ARBA" id="ARBA00022670"/>
    </source>
</evidence>
<evidence type="ECO:0000256" key="5">
    <source>
        <dbReference type="ARBA" id="ARBA00022801"/>
    </source>
</evidence>
<proteinExistence type="inferred from homology"/>
<keyword evidence="12" id="KW-1185">Reference proteome</keyword>
<evidence type="ECO:0000256" key="1">
    <source>
        <dbReference type="ARBA" id="ARBA00001947"/>
    </source>
</evidence>
<dbReference type="GO" id="GO:0046872">
    <property type="term" value="F:metal ion binding"/>
    <property type="evidence" value="ECO:0007669"/>
    <property type="project" value="UniProtKB-KW"/>
</dbReference>
<evidence type="ECO:0000256" key="7">
    <source>
        <dbReference type="ARBA" id="ARBA00023049"/>
    </source>
</evidence>
<dbReference type="CDD" id="cd08662">
    <property type="entry name" value="M13"/>
    <property type="match status" value="1"/>
</dbReference>
<accession>A0A1Y1WSH9</accession>
<evidence type="ECO:0000259" key="9">
    <source>
        <dbReference type="Pfam" id="PF01431"/>
    </source>
</evidence>
<dbReference type="GO" id="GO:0016485">
    <property type="term" value="P:protein processing"/>
    <property type="evidence" value="ECO:0007669"/>
    <property type="project" value="TreeGrafter"/>
</dbReference>
<comment type="caution">
    <text evidence="11">The sequence shown here is derived from an EMBL/GenBank/DDBJ whole genome shotgun (WGS) entry which is preliminary data.</text>
</comment>
<comment type="cofactor">
    <cofactor evidence="1">
        <name>Zn(2+)</name>
        <dbReference type="ChEBI" id="CHEBI:29105"/>
    </cofactor>
</comment>
<dbReference type="PROSITE" id="PS51885">
    <property type="entry name" value="NEPRILYSIN"/>
    <property type="match status" value="1"/>
</dbReference>
<organism evidence="11 12">
    <name type="scientific">Anaeromyces robustus</name>
    <dbReference type="NCBI Taxonomy" id="1754192"/>
    <lineage>
        <taxon>Eukaryota</taxon>
        <taxon>Fungi</taxon>
        <taxon>Fungi incertae sedis</taxon>
        <taxon>Chytridiomycota</taxon>
        <taxon>Chytridiomycota incertae sedis</taxon>
        <taxon>Neocallimastigomycetes</taxon>
        <taxon>Neocallimastigales</taxon>
        <taxon>Neocallimastigaceae</taxon>
        <taxon>Anaeromyces</taxon>
    </lineage>
</organism>
<gene>
    <name evidence="11" type="ORF">BCR32DRAFT_236615</name>
</gene>
<keyword evidence="4" id="KW-0479">Metal-binding</keyword>
<dbReference type="PANTHER" id="PTHR11733">
    <property type="entry name" value="ZINC METALLOPROTEASE FAMILY M13 NEPRILYSIN-RELATED"/>
    <property type="match status" value="1"/>
</dbReference>